<evidence type="ECO:0000313" key="3">
    <source>
        <dbReference type="Proteomes" id="UP000641803"/>
    </source>
</evidence>
<protein>
    <submittedName>
        <fullName evidence="2">Uncharacterized protein</fullName>
    </submittedName>
</protein>
<gene>
    <name evidence="2" type="ORF">H9652_18400</name>
</gene>
<comment type="caution">
    <text evidence="2">The sequence shown here is derived from an EMBL/GenBank/DDBJ whole genome shotgun (WGS) entry which is preliminary data.</text>
</comment>
<evidence type="ECO:0000256" key="1">
    <source>
        <dbReference type="SAM" id="Coils"/>
    </source>
</evidence>
<feature type="coiled-coil region" evidence="1">
    <location>
        <begin position="34"/>
        <end position="75"/>
    </location>
</feature>
<organism evidence="2 3">
    <name type="scientific">Oerskovia rustica</name>
    <dbReference type="NCBI Taxonomy" id="2762237"/>
    <lineage>
        <taxon>Bacteria</taxon>
        <taxon>Bacillati</taxon>
        <taxon>Actinomycetota</taxon>
        <taxon>Actinomycetes</taxon>
        <taxon>Micrococcales</taxon>
        <taxon>Cellulomonadaceae</taxon>
        <taxon>Oerskovia</taxon>
    </lineage>
</organism>
<dbReference type="Proteomes" id="UP000641803">
    <property type="component" value="Unassembled WGS sequence"/>
</dbReference>
<reference evidence="2 3" key="1">
    <citation type="submission" date="2020-08" db="EMBL/GenBank/DDBJ databases">
        <title>A Genomic Blueprint of the Chicken Gut Microbiome.</title>
        <authorList>
            <person name="Gilroy R."/>
            <person name="Ravi A."/>
            <person name="Getino M."/>
            <person name="Pursley I."/>
            <person name="Horton D.L."/>
            <person name="Alikhan N.-F."/>
            <person name="Baker D."/>
            <person name="Gharbi K."/>
            <person name="Hall N."/>
            <person name="Watson M."/>
            <person name="Adriaenssens E.M."/>
            <person name="Foster-Nyarko E."/>
            <person name="Jarju S."/>
            <person name="Secka A."/>
            <person name="Antonio M."/>
            <person name="Oren A."/>
            <person name="Chaudhuri R."/>
            <person name="La Ragione R.M."/>
            <person name="Hildebrand F."/>
            <person name="Pallen M.J."/>
        </authorList>
    </citation>
    <scope>NUCLEOTIDE SEQUENCE [LARGE SCALE GENOMIC DNA]</scope>
    <source>
        <strain evidence="2 3">Sa4CUA1</strain>
    </source>
</reference>
<sequence>MTTTTTRIRRSEANMGSAWLPYNRPPLKSLPGPLAKLLTEHDEITARLEAAEETLADYRDNYAAKLKEAQDADAQANADAARQGKPINATAHVDALRIAKENAEATQAAMTQAKSIVFDEAWEARDTAREDPKYATATDKARAKIAEAAAPLLAAITAATEAAALEEWVTESLPYDTTAALSVNDLMSPDGGRTATAAQIIAALTRIAG</sequence>
<dbReference type="EMBL" id="JACSQQ010000050">
    <property type="protein sequence ID" value="MBD7952375.1"/>
    <property type="molecule type" value="Genomic_DNA"/>
</dbReference>
<evidence type="ECO:0000313" key="2">
    <source>
        <dbReference type="EMBL" id="MBD7952375.1"/>
    </source>
</evidence>
<dbReference type="RefSeq" id="WP_191798120.1">
    <property type="nucleotide sequence ID" value="NZ_JACSQQ010000050.1"/>
</dbReference>
<proteinExistence type="predicted"/>
<keyword evidence="3" id="KW-1185">Reference proteome</keyword>
<keyword evidence="1" id="KW-0175">Coiled coil</keyword>
<accession>A0ABR8RX60</accession>
<name>A0ABR8RX60_9CELL</name>